<dbReference type="EMBL" id="JBHLZN010000001">
    <property type="protein sequence ID" value="MFB9884895.1"/>
    <property type="molecule type" value="Genomic_DNA"/>
</dbReference>
<dbReference type="Pfam" id="PF03572">
    <property type="entry name" value="Peptidase_S41"/>
    <property type="match status" value="1"/>
</dbReference>
<sequence>MRLSTIIFATGLTLLLSPLAHSSTARPELNYQANLDQVQQAPYHAQLTQSIVSMLENNHYRSTALNDELASKVFDRYLTALDPSRTLLLQSDLDKLAPMRKEIDDQLRAGQLDDAFAIFNLVQQRRLERLNYQLDLLAKGPDAYQLPLQESIEADRKEAPWPRTQAELEDLWRKQLKNSVLALIMADKTLEEAKPILERRLGNQIQRQRQTKSEDAYQVFMNAYAELYDPHTQYFSPRSSENFNINMSLSLEGIGAVLQSEDEQTKVVRLVPGGPADKSGQLKPADLITGVAQGEDGEMQDVVGWRLDEVVDLIRGPKDTTVRLQIQPAGGDDKKQKIISLVRSKVKLEDQAAQKKVLELPREGKTHKIGVVTLPTFYLDFQAAQAGDPNYKSTTRDVEQLIQELKHENIEGLIVDLRNNGGGSLREANELIGLFIRQGPTVQVRDSQGNVNIMGDPDPKVVYEGPLVVLVNRLSASASEIFAGAIQDYGRGLVLGSQTFGKGTVQTLLPLDVGQLKLTQAKFYRISGESTQHKGVIPDISFPSSVDNEQIGESALPNALAWDKVRPLRYPSYGDYAFVLDILRQRHQTRVSADPDFVYMVRQMGLQKELSDEKILPLYEEGIRERRQRTEQRLLDEENKRRQAKGLPLYPDFASFEESSTTENNEEDPILAESGRILADFVSLSNTVLAERPRQ</sequence>
<comment type="similarity">
    <text evidence="1 5">Belongs to the peptidase S41A family.</text>
</comment>
<keyword evidence="6" id="KW-0175">Coiled coil</keyword>
<dbReference type="InterPro" id="IPR004447">
    <property type="entry name" value="Peptidase_S41A"/>
</dbReference>
<dbReference type="InterPro" id="IPR001478">
    <property type="entry name" value="PDZ"/>
</dbReference>
<dbReference type="EC" id="3.4.21.102" evidence="9"/>
<dbReference type="CDD" id="cd06782">
    <property type="entry name" value="cpPDZ_CPP-like"/>
    <property type="match status" value="1"/>
</dbReference>
<dbReference type="PROSITE" id="PS50106">
    <property type="entry name" value="PDZ"/>
    <property type="match status" value="1"/>
</dbReference>
<keyword evidence="4 5" id="KW-0720">Serine protease</keyword>
<evidence type="ECO:0000256" key="7">
    <source>
        <dbReference type="SAM" id="SignalP"/>
    </source>
</evidence>
<keyword evidence="2 5" id="KW-0645">Protease</keyword>
<reference evidence="9 10" key="1">
    <citation type="submission" date="2024-09" db="EMBL/GenBank/DDBJ databases">
        <authorList>
            <person name="Sun Q."/>
            <person name="Mori K."/>
        </authorList>
    </citation>
    <scope>NUCLEOTIDE SEQUENCE [LARGE SCALE GENOMIC DNA]</scope>
    <source>
        <strain evidence="9 10">ATCC 51285</strain>
    </source>
</reference>
<evidence type="ECO:0000256" key="1">
    <source>
        <dbReference type="ARBA" id="ARBA00009179"/>
    </source>
</evidence>
<feature type="signal peptide" evidence="7">
    <location>
        <begin position="1"/>
        <end position="22"/>
    </location>
</feature>
<dbReference type="GO" id="GO:0004252">
    <property type="term" value="F:serine-type endopeptidase activity"/>
    <property type="evidence" value="ECO:0007669"/>
    <property type="project" value="UniProtKB-EC"/>
</dbReference>
<dbReference type="PANTHER" id="PTHR32060">
    <property type="entry name" value="TAIL-SPECIFIC PROTEASE"/>
    <property type="match status" value="1"/>
</dbReference>
<dbReference type="Pfam" id="PF11818">
    <property type="entry name" value="DUF3340"/>
    <property type="match status" value="1"/>
</dbReference>
<dbReference type="Gene3D" id="3.30.750.44">
    <property type="match status" value="1"/>
</dbReference>
<dbReference type="Proteomes" id="UP001589628">
    <property type="component" value="Unassembled WGS sequence"/>
</dbReference>
<dbReference type="Gene3D" id="2.30.42.10">
    <property type="match status" value="1"/>
</dbReference>
<name>A0ABV5Z7U7_9GAMM</name>
<feature type="coiled-coil region" evidence="6">
    <location>
        <begin position="620"/>
        <end position="647"/>
    </location>
</feature>
<feature type="domain" description="PDZ" evidence="8">
    <location>
        <begin position="244"/>
        <end position="315"/>
    </location>
</feature>
<dbReference type="SMART" id="SM00245">
    <property type="entry name" value="TSPc"/>
    <property type="match status" value="1"/>
</dbReference>
<keyword evidence="7" id="KW-0732">Signal</keyword>
<comment type="caution">
    <text evidence="9">The sequence shown here is derived from an EMBL/GenBank/DDBJ whole genome shotgun (WGS) entry which is preliminary data.</text>
</comment>
<gene>
    <name evidence="9" type="ORF">ACFFLH_00505</name>
</gene>
<evidence type="ECO:0000259" key="8">
    <source>
        <dbReference type="PROSITE" id="PS50106"/>
    </source>
</evidence>
<dbReference type="InterPro" id="IPR020992">
    <property type="entry name" value="Tail_Prtase_C"/>
</dbReference>
<accession>A0ABV5Z7U7</accession>
<evidence type="ECO:0000313" key="10">
    <source>
        <dbReference type="Proteomes" id="UP001589628"/>
    </source>
</evidence>
<evidence type="ECO:0000256" key="4">
    <source>
        <dbReference type="ARBA" id="ARBA00022825"/>
    </source>
</evidence>
<dbReference type="CDD" id="cd07560">
    <property type="entry name" value="Peptidase_S41_CPP"/>
    <property type="match status" value="1"/>
</dbReference>
<evidence type="ECO:0000313" key="9">
    <source>
        <dbReference type="EMBL" id="MFB9884895.1"/>
    </source>
</evidence>
<feature type="chain" id="PRO_5047419899" evidence="7">
    <location>
        <begin position="23"/>
        <end position="695"/>
    </location>
</feature>
<dbReference type="SUPFAM" id="SSF50156">
    <property type="entry name" value="PDZ domain-like"/>
    <property type="match status" value="1"/>
</dbReference>
<evidence type="ECO:0000256" key="5">
    <source>
        <dbReference type="RuleBase" id="RU004404"/>
    </source>
</evidence>
<dbReference type="RefSeq" id="WP_051527765.1">
    <property type="nucleotide sequence ID" value="NZ_JAUESS010000002.1"/>
</dbReference>
<dbReference type="InterPro" id="IPR036034">
    <property type="entry name" value="PDZ_sf"/>
</dbReference>
<evidence type="ECO:0000256" key="2">
    <source>
        <dbReference type="ARBA" id="ARBA00022670"/>
    </source>
</evidence>
<evidence type="ECO:0000256" key="6">
    <source>
        <dbReference type="SAM" id="Coils"/>
    </source>
</evidence>
<dbReference type="InterPro" id="IPR005151">
    <property type="entry name" value="Tail-specific_protease"/>
</dbReference>
<dbReference type="InterPro" id="IPR029045">
    <property type="entry name" value="ClpP/crotonase-like_dom_sf"/>
</dbReference>
<dbReference type="SMART" id="SM00228">
    <property type="entry name" value="PDZ"/>
    <property type="match status" value="1"/>
</dbReference>
<keyword evidence="10" id="KW-1185">Reference proteome</keyword>
<evidence type="ECO:0000256" key="3">
    <source>
        <dbReference type="ARBA" id="ARBA00022801"/>
    </source>
</evidence>
<dbReference type="SUPFAM" id="SSF52096">
    <property type="entry name" value="ClpP/crotonase"/>
    <property type="match status" value="1"/>
</dbReference>
<dbReference type="Pfam" id="PF00595">
    <property type="entry name" value="PDZ"/>
    <property type="match status" value="1"/>
</dbReference>
<dbReference type="NCBIfam" id="TIGR00225">
    <property type="entry name" value="prc"/>
    <property type="match status" value="1"/>
</dbReference>
<proteinExistence type="inferred from homology"/>
<protein>
    <submittedName>
        <fullName evidence="9">Carboxy terminal-processing peptidase</fullName>
        <ecNumber evidence="9">3.4.21.102</ecNumber>
    </submittedName>
</protein>
<dbReference type="PANTHER" id="PTHR32060:SF22">
    <property type="entry name" value="CARBOXYL-TERMINAL-PROCESSING PEPTIDASE 3, CHLOROPLASTIC"/>
    <property type="match status" value="1"/>
</dbReference>
<dbReference type="InterPro" id="IPR040573">
    <property type="entry name" value="TSP_N"/>
</dbReference>
<dbReference type="Pfam" id="PF17804">
    <property type="entry name" value="TSP_NTD"/>
    <property type="match status" value="1"/>
</dbReference>
<keyword evidence="3 5" id="KW-0378">Hydrolase</keyword>
<dbReference type="Gene3D" id="3.90.226.10">
    <property type="entry name" value="2-enoyl-CoA Hydratase, Chain A, domain 1"/>
    <property type="match status" value="1"/>
</dbReference>
<organism evidence="9 10">
    <name type="scientific">Balneatrix alpica</name>
    <dbReference type="NCBI Taxonomy" id="75684"/>
    <lineage>
        <taxon>Bacteria</taxon>
        <taxon>Pseudomonadati</taxon>
        <taxon>Pseudomonadota</taxon>
        <taxon>Gammaproteobacteria</taxon>
        <taxon>Oceanospirillales</taxon>
        <taxon>Balneatrichaceae</taxon>
        <taxon>Balneatrix</taxon>
    </lineage>
</organism>